<organism evidence="1 2">
    <name type="scientific">Rhododendron molle</name>
    <name type="common">Chinese azalea</name>
    <name type="synonym">Azalea mollis</name>
    <dbReference type="NCBI Taxonomy" id="49168"/>
    <lineage>
        <taxon>Eukaryota</taxon>
        <taxon>Viridiplantae</taxon>
        <taxon>Streptophyta</taxon>
        <taxon>Embryophyta</taxon>
        <taxon>Tracheophyta</taxon>
        <taxon>Spermatophyta</taxon>
        <taxon>Magnoliopsida</taxon>
        <taxon>eudicotyledons</taxon>
        <taxon>Gunneridae</taxon>
        <taxon>Pentapetalae</taxon>
        <taxon>asterids</taxon>
        <taxon>Ericales</taxon>
        <taxon>Ericaceae</taxon>
        <taxon>Ericoideae</taxon>
        <taxon>Rhodoreae</taxon>
        <taxon>Rhododendron</taxon>
    </lineage>
</organism>
<name>A0ACC0MZV3_RHOML</name>
<accession>A0ACC0MZV3</accession>
<protein>
    <submittedName>
        <fullName evidence="1">Uncharacterized protein</fullName>
    </submittedName>
</protein>
<gene>
    <name evidence="1" type="ORF">RHMOL_Rhmol07G0095400</name>
</gene>
<reference evidence="1" key="1">
    <citation type="submission" date="2022-02" db="EMBL/GenBank/DDBJ databases">
        <title>Plant Genome Project.</title>
        <authorList>
            <person name="Zhang R.-G."/>
        </authorList>
    </citation>
    <scope>NUCLEOTIDE SEQUENCE</scope>
    <source>
        <strain evidence="1">AT1</strain>
    </source>
</reference>
<comment type="caution">
    <text evidence="1">The sequence shown here is derived from an EMBL/GenBank/DDBJ whole genome shotgun (WGS) entry which is preliminary data.</text>
</comment>
<evidence type="ECO:0000313" key="2">
    <source>
        <dbReference type="Proteomes" id="UP001062846"/>
    </source>
</evidence>
<dbReference type="Proteomes" id="UP001062846">
    <property type="component" value="Chromosome 7"/>
</dbReference>
<sequence length="247" mass="27495">MIVVSIFQYQSGIFLSWNIAVGYVHRLLITKAEGEEQKGRAEMGWWSSRVERSDIAEGDHIYSWRTLFSYAHHGIYIGNGLVIHFTAPPGKQASSPFASLASSSSAPGRAQQRTCWNNPRCGSQKPGSGVAIICLDCFIDGGSLYRYEYGVSYYLVRGGTHTREQSEPASTVIRRANYLLENGFGKYDVVRNNCEDFALYCKTGKLLIGDHGVGRSGQIATIRPFDATIAGLYVIYVPVEDMDKYHR</sequence>
<dbReference type="EMBL" id="CM046394">
    <property type="protein sequence ID" value="KAI8546154.1"/>
    <property type="molecule type" value="Genomic_DNA"/>
</dbReference>
<keyword evidence="2" id="KW-1185">Reference proteome</keyword>
<proteinExistence type="predicted"/>
<evidence type="ECO:0000313" key="1">
    <source>
        <dbReference type="EMBL" id="KAI8546154.1"/>
    </source>
</evidence>